<evidence type="ECO:0000313" key="10">
    <source>
        <dbReference type="EMBL" id="SHI20969.1"/>
    </source>
</evidence>
<feature type="transmembrane region" description="Helical" evidence="8">
    <location>
        <begin position="124"/>
        <end position="144"/>
    </location>
</feature>
<evidence type="ECO:0000256" key="2">
    <source>
        <dbReference type="ARBA" id="ARBA00005658"/>
    </source>
</evidence>
<keyword evidence="6 8" id="KW-1133">Transmembrane helix</keyword>
<name>A0A1M5Z9T1_9FLAO</name>
<evidence type="ECO:0000313" key="12">
    <source>
        <dbReference type="Proteomes" id="UP000290037"/>
    </source>
</evidence>
<reference evidence="10" key="2">
    <citation type="submission" date="2016-11" db="EMBL/GenBank/DDBJ databases">
        <authorList>
            <person name="Jaros S."/>
            <person name="Januszkiewicz K."/>
            <person name="Wedrychowicz H."/>
        </authorList>
    </citation>
    <scope>NUCLEOTIDE SEQUENCE [LARGE SCALE GENOMIC DNA]</scope>
    <source>
        <strain evidence="10">DSM 19859</strain>
    </source>
</reference>
<dbReference type="Pfam" id="PF02028">
    <property type="entry name" value="BCCT"/>
    <property type="match status" value="1"/>
</dbReference>
<gene>
    <name evidence="9" type="ORF">DSM01_2629</name>
    <name evidence="10" type="ORF">SAMN04487999_2815</name>
</gene>
<evidence type="ECO:0000256" key="8">
    <source>
        <dbReference type="SAM" id="Phobius"/>
    </source>
</evidence>
<feature type="transmembrane region" description="Helical" evidence="8">
    <location>
        <begin position="382"/>
        <end position="409"/>
    </location>
</feature>
<keyword evidence="4" id="KW-1003">Cell membrane</keyword>
<feature type="transmembrane region" description="Helical" evidence="8">
    <location>
        <begin position="241"/>
        <end position="261"/>
    </location>
</feature>
<evidence type="ECO:0000256" key="4">
    <source>
        <dbReference type="ARBA" id="ARBA00022475"/>
    </source>
</evidence>
<keyword evidence="12" id="KW-1185">Reference proteome</keyword>
<feature type="transmembrane region" description="Helical" evidence="8">
    <location>
        <begin position="452"/>
        <end position="471"/>
    </location>
</feature>
<protein>
    <submittedName>
        <fullName evidence="10">Glycine betaine transporter</fullName>
    </submittedName>
</protein>
<organism evidence="10 11">
    <name type="scientific">Leeuwenhoekiella palythoae</name>
    <dbReference type="NCBI Taxonomy" id="573501"/>
    <lineage>
        <taxon>Bacteria</taxon>
        <taxon>Pseudomonadati</taxon>
        <taxon>Bacteroidota</taxon>
        <taxon>Flavobacteriia</taxon>
        <taxon>Flavobacteriales</taxon>
        <taxon>Flavobacteriaceae</taxon>
        <taxon>Leeuwenhoekiella</taxon>
    </lineage>
</organism>
<dbReference type="EMBL" id="QOVN01000005">
    <property type="protein sequence ID" value="RXG28122.1"/>
    <property type="molecule type" value="Genomic_DNA"/>
</dbReference>
<feature type="transmembrane region" description="Helical" evidence="8">
    <location>
        <begin position="68"/>
        <end position="89"/>
    </location>
</feature>
<dbReference type="EMBL" id="FQXT01000005">
    <property type="protein sequence ID" value="SHI20969.1"/>
    <property type="molecule type" value="Genomic_DNA"/>
</dbReference>
<dbReference type="GO" id="GO:0005886">
    <property type="term" value="C:plasma membrane"/>
    <property type="evidence" value="ECO:0007669"/>
    <property type="project" value="UniProtKB-SubCell"/>
</dbReference>
<sequence>MILLGLAGLIILFTEESYALIETLSTSIRSYFGRFYLILGLVCVLLLVGLAVSPIGKFKLGRTNEKPAFSRLSWIAMLYSAGMGAGILLRAVQEPVFMQQNPPIATETSAEIQALEFTFYQWGFTAWAFYAVFALAIGTAVFKYGRPAYTSSTVFTHSKTRASKIGIKSIDLLVILTTVFGLIAAVALGARQIKGGLDYLNGALLSENVSLVIISAIGVFALISALSGLQKGIKLISRANIFLCVTLLFFVFLQGNILSILNQFVIALYHYCIDFIPLSLAYGNFDPGEAFLTDWTYYYWAFWIAWAPFTGIFIANISRGRTLREIIIGVLLIPSLGSFFWFTVFGQSAFELIDEWGSYNREFDNVFSSLFIFLSNYPPQSIVNALVILLLLSFLVTSLDSAILVLSLHNSRSENPSKRSRILWGLLLTLTTIAFTILSFNKENVDVLNTMQKLLIVTSLPLSFFMVWMLFRWIKSLLTKA</sequence>
<dbReference type="STRING" id="573501.SAMN04487999_2815"/>
<evidence type="ECO:0000313" key="9">
    <source>
        <dbReference type="EMBL" id="RXG28122.1"/>
    </source>
</evidence>
<evidence type="ECO:0000256" key="5">
    <source>
        <dbReference type="ARBA" id="ARBA00022692"/>
    </source>
</evidence>
<evidence type="ECO:0000313" key="11">
    <source>
        <dbReference type="Proteomes" id="UP000184240"/>
    </source>
</evidence>
<feature type="transmembrane region" description="Helical" evidence="8">
    <location>
        <begin position="35"/>
        <end position="56"/>
    </location>
</feature>
<dbReference type="PANTHER" id="PTHR30047:SF7">
    <property type="entry name" value="HIGH-AFFINITY CHOLINE TRANSPORT PROTEIN"/>
    <property type="match status" value="1"/>
</dbReference>
<dbReference type="OrthoDB" id="9775735at2"/>
<comment type="similarity">
    <text evidence="2">Belongs to the BCCT transporter (TC 2.A.15) family.</text>
</comment>
<evidence type="ECO:0000256" key="1">
    <source>
        <dbReference type="ARBA" id="ARBA00004651"/>
    </source>
</evidence>
<proteinExistence type="inferred from homology"/>
<keyword evidence="5 8" id="KW-0812">Transmembrane</keyword>
<comment type="subcellular location">
    <subcellularLocation>
        <location evidence="1">Cell membrane</location>
        <topology evidence="1">Multi-pass membrane protein</topology>
    </subcellularLocation>
</comment>
<dbReference type="AlphaFoldDB" id="A0A1M5Z9T1"/>
<feature type="transmembrane region" description="Helical" evidence="8">
    <location>
        <begin position="327"/>
        <end position="350"/>
    </location>
</feature>
<feature type="transmembrane region" description="Helical" evidence="8">
    <location>
        <begin position="209"/>
        <end position="229"/>
    </location>
</feature>
<evidence type="ECO:0000256" key="7">
    <source>
        <dbReference type="ARBA" id="ARBA00023136"/>
    </source>
</evidence>
<feature type="transmembrane region" description="Helical" evidence="8">
    <location>
        <begin position="421"/>
        <end position="440"/>
    </location>
</feature>
<dbReference type="PANTHER" id="PTHR30047">
    <property type="entry name" value="HIGH-AFFINITY CHOLINE TRANSPORT PROTEIN-RELATED"/>
    <property type="match status" value="1"/>
</dbReference>
<feature type="transmembrane region" description="Helical" evidence="8">
    <location>
        <begin position="297"/>
        <end position="315"/>
    </location>
</feature>
<reference evidence="9 12" key="3">
    <citation type="submission" date="2018-07" db="EMBL/GenBank/DDBJ databases">
        <title>Leeuwenhoekiella genomics.</title>
        <authorList>
            <person name="Tahon G."/>
            <person name="Willems A."/>
        </authorList>
    </citation>
    <scope>NUCLEOTIDE SEQUENCE [LARGE SCALE GENOMIC DNA]</scope>
    <source>
        <strain evidence="9 12">LMG 24856</strain>
    </source>
</reference>
<keyword evidence="7 8" id="KW-0472">Membrane</keyword>
<keyword evidence="3" id="KW-0813">Transport</keyword>
<evidence type="ECO:0000256" key="6">
    <source>
        <dbReference type="ARBA" id="ARBA00022989"/>
    </source>
</evidence>
<dbReference type="Proteomes" id="UP000290037">
    <property type="component" value="Unassembled WGS sequence"/>
</dbReference>
<dbReference type="InterPro" id="IPR000060">
    <property type="entry name" value="BCCT_transptr"/>
</dbReference>
<accession>A0A1M5Z9T1</accession>
<dbReference type="Proteomes" id="UP000184240">
    <property type="component" value="Unassembled WGS sequence"/>
</dbReference>
<feature type="transmembrane region" description="Helical" evidence="8">
    <location>
        <begin position="165"/>
        <end position="189"/>
    </location>
</feature>
<dbReference type="GO" id="GO:0022857">
    <property type="term" value="F:transmembrane transporter activity"/>
    <property type="evidence" value="ECO:0007669"/>
    <property type="project" value="InterPro"/>
</dbReference>
<evidence type="ECO:0000256" key="3">
    <source>
        <dbReference type="ARBA" id="ARBA00022448"/>
    </source>
</evidence>
<reference evidence="11" key="1">
    <citation type="submission" date="2016-11" db="EMBL/GenBank/DDBJ databases">
        <authorList>
            <person name="Varghese N."/>
            <person name="Submissions S."/>
        </authorList>
    </citation>
    <scope>NUCLEOTIDE SEQUENCE [LARGE SCALE GENOMIC DNA]</scope>
    <source>
        <strain evidence="11">DSM 19859</strain>
    </source>
</reference>